<dbReference type="InterPro" id="IPR002885">
    <property type="entry name" value="PPR_rpt"/>
</dbReference>
<dbReference type="GeneID" id="105038313"/>
<dbReference type="PANTHER" id="PTHR47926">
    <property type="entry name" value="PENTATRICOPEPTIDE REPEAT-CONTAINING PROTEIN"/>
    <property type="match status" value="1"/>
</dbReference>
<dbReference type="Gene3D" id="1.25.40.10">
    <property type="entry name" value="Tetratricopeptide repeat domain"/>
    <property type="match status" value="3"/>
</dbReference>
<dbReference type="InterPro" id="IPR046960">
    <property type="entry name" value="PPR_At4g14850-like_plant"/>
</dbReference>
<gene>
    <name evidence="4" type="primary">LOC105038313</name>
</gene>
<dbReference type="RefSeq" id="XP_073114646.1">
    <property type="nucleotide sequence ID" value="XM_073258545.1"/>
</dbReference>
<keyword evidence="3" id="KW-1185">Reference proteome</keyword>
<organism evidence="3 4">
    <name type="scientific">Elaeis guineensis var. tenera</name>
    <name type="common">Oil palm</name>
    <dbReference type="NCBI Taxonomy" id="51953"/>
    <lineage>
        <taxon>Eukaryota</taxon>
        <taxon>Viridiplantae</taxon>
        <taxon>Streptophyta</taxon>
        <taxon>Embryophyta</taxon>
        <taxon>Tracheophyta</taxon>
        <taxon>Spermatophyta</taxon>
        <taxon>Magnoliopsida</taxon>
        <taxon>Liliopsida</taxon>
        <taxon>Arecaceae</taxon>
        <taxon>Arecoideae</taxon>
        <taxon>Cocoseae</taxon>
        <taxon>Elaeidinae</taxon>
        <taxon>Elaeis</taxon>
    </lineage>
</organism>
<proteinExistence type="predicted"/>
<keyword evidence="1" id="KW-0677">Repeat</keyword>
<dbReference type="NCBIfam" id="TIGR00756">
    <property type="entry name" value="PPR"/>
    <property type="match status" value="3"/>
</dbReference>
<feature type="repeat" description="PPR" evidence="2">
    <location>
        <begin position="179"/>
        <end position="209"/>
    </location>
</feature>
<dbReference type="OrthoDB" id="1731741at2759"/>
<dbReference type="RefSeq" id="XP_010912378.2">
    <property type="nucleotide sequence ID" value="XM_010914076.2"/>
</dbReference>
<dbReference type="FunFam" id="1.25.40.10:FF:000242">
    <property type="entry name" value="Pentatricopeptide repeat-containing protein"/>
    <property type="match status" value="1"/>
</dbReference>
<dbReference type="Pfam" id="PF01535">
    <property type="entry name" value="PPR"/>
    <property type="match status" value="4"/>
</dbReference>
<dbReference type="GO" id="GO:0003723">
    <property type="term" value="F:RNA binding"/>
    <property type="evidence" value="ECO:0007669"/>
    <property type="project" value="InterPro"/>
</dbReference>
<evidence type="ECO:0000256" key="2">
    <source>
        <dbReference type="PROSITE-ProRule" id="PRU00708"/>
    </source>
</evidence>
<dbReference type="Pfam" id="PF12854">
    <property type="entry name" value="PPR_1"/>
    <property type="match status" value="1"/>
</dbReference>
<accession>A0A6I9QRW9</accession>
<dbReference type="PROSITE" id="PS51375">
    <property type="entry name" value="PPR"/>
    <property type="match status" value="4"/>
</dbReference>
<reference evidence="4" key="1">
    <citation type="submission" date="2025-08" db="UniProtKB">
        <authorList>
            <consortium name="RefSeq"/>
        </authorList>
    </citation>
    <scope>IDENTIFICATION</scope>
</reference>
<evidence type="ECO:0000313" key="3">
    <source>
        <dbReference type="Proteomes" id="UP000504607"/>
    </source>
</evidence>
<feature type="repeat" description="PPR" evidence="2">
    <location>
        <begin position="109"/>
        <end position="143"/>
    </location>
</feature>
<dbReference type="InterPro" id="IPR011990">
    <property type="entry name" value="TPR-like_helical_dom_sf"/>
</dbReference>
<dbReference type="GO" id="GO:0009451">
    <property type="term" value="P:RNA modification"/>
    <property type="evidence" value="ECO:0007669"/>
    <property type="project" value="InterPro"/>
</dbReference>
<protein>
    <submittedName>
        <fullName evidence="4">Pentatricopeptide repeat-containing protein At3g46790, chloroplastic-like</fullName>
    </submittedName>
</protein>
<feature type="repeat" description="PPR" evidence="2">
    <location>
        <begin position="210"/>
        <end position="244"/>
    </location>
</feature>
<name>A0A6I9QRW9_ELAGV</name>
<dbReference type="InParanoid" id="A0A6I9QRW9"/>
<sequence length="347" mass="38118">MRRCAPRWIFYTAGGVKEFPFFTFAFQRNQPPRRQRRMGIPEDVPFYASLLDRCAAARDLPTLHRAHARLLALGLARHRFLRSKLCASYARCLRLRDAHLLLSSAPSAPAFLYNSLIRAHAKLGRHGPALLLLRHMLSHGPLPDARTLASALRAAAGLASLRLGRPLHAASLAAGLAPNPVVANSLVAMYSKCGDLASARHVFDRMPRRTLASWTVMIATCGTHGRAAEAVELFGRMLEEGELPDAAAMTAVLAACARGGLAEAGRRVFETMREGRLGDVRPGVEHYTCMVDLLGREGYVEEAEVLLEEMEQEPDDALWRALLGACRMHGRLDVAERVATRVYGKLG</sequence>
<feature type="repeat" description="PPR" evidence="2">
    <location>
        <begin position="283"/>
        <end position="313"/>
    </location>
</feature>
<evidence type="ECO:0000256" key="1">
    <source>
        <dbReference type="ARBA" id="ARBA00022737"/>
    </source>
</evidence>
<evidence type="ECO:0000313" key="4">
    <source>
        <dbReference type="RefSeq" id="XP_010912378.2"/>
    </source>
</evidence>
<dbReference type="Proteomes" id="UP000504607">
    <property type="component" value="Chromosome 2"/>
</dbReference>
<dbReference type="AlphaFoldDB" id="A0A6I9QRW9"/>